<evidence type="ECO:0000313" key="2">
    <source>
        <dbReference type="Proteomes" id="UP000816034"/>
    </source>
</evidence>
<comment type="caution">
    <text evidence="1">The sequence shown here is derived from an EMBL/GenBank/DDBJ whole genome shotgun (WGS) entry which is preliminary data.</text>
</comment>
<gene>
    <name evidence="1" type="ORF">C9374_002729</name>
</gene>
<accession>A0AA88GU12</accession>
<sequence>MPTRQLKSQADLDFSLSESGVMGYTVLYIYDDSSPTHSQLKPAFELISRECPFSHFFTISYEDCEGEGILEKYKVNTFPYFLVFKGQDLFAQFESETANNLSKQLRKLNVAPPSQTE</sequence>
<organism evidence="1 2">
    <name type="scientific">Naegleria lovaniensis</name>
    <name type="common">Amoeba</name>
    <dbReference type="NCBI Taxonomy" id="51637"/>
    <lineage>
        <taxon>Eukaryota</taxon>
        <taxon>Discoba</taxon>
        <taxon>Heterolobosea</taxon>
        <taxon>Tetramitia</taxon>
        <taxon>Eutetramitia</taxon>
        <taxon>Vahlkampfiidae</taxon>
        <taxon>Naegleria</taxon>
    </lineage>
</organism>
<dbReference type="Gene3D" id="3.40.30.10">
    <property type="entry name" value="Glutaredoxin"/>
    <property type="match status" value="1"/>
</dbReference>
<name>A0AA88GU12_NAELO</name>
<keyword evidence="2" id="KW-1185">Reference proteome</keyword>
<dbReference type="AlphaFoldDB" id="A0AA88GU12"/>
<dbReference type="GeneID" id="68095184"/>
<dbReference type="EMBL" id="PYSW02000016">
    <property type="protein sequence ID" value="KAG2386283.1"/>
    <property type="molecule type" value="Genomic_DNA"/>
</dbReference>
<reference evidence="1 2" key="1">
    <citation type="journal article" date="2018" name="BMC Genomics">
        <title>The genome of Naegleria lovaniensis, the basis for a comparative approach to unravel pathogenicity factors of the human pathogenic amoeba N. fowleri.</title>
        <authorList>
            <person name="Liechti N."/>
            <person name="Schurch N."/>
            <person name="Bruggmann R."/>
            <person name="Wittwer M."/>
        </authorList>
    </citation>
    <scope>NUCLEOTIDE SEQUENCE [LARGE SCALE GENOMIC DNA]</scope>
    <source>
        <strain evidence="1 2">ATCC 30569</strain>
    </source>
</reference>
<dbReference type="Proteomes" id="UP000816034">
    <property type="component" value="Unassembled WGS sequence"/>
</dbReference>
<dbReference type="InterPro" id="IPR036249">
    <property type="entry name" value="Thioredoxin-like_sf"/>
</dbReference>
<evidence type="ECO:0008006" key="3">
    <source>
        <dbReference type="Google" id="ProtNLM"/>
    </source>
</evidence>
<dbReference type="SUPFAM" id="SSF52833">
    <property type="entry name" value="Thioredoxin-like"/>
    <property type="match status" value="1"/>
</dbReference>
<protein>
    <recommendedName>
        <fullName evidence="3">Thioredoxin domain-containing protein</fullName>
    </recommendedName>
</protein>
<proteinExistence type="predicted"/>
<evidence type="ECO:0000313" key="1">
    <source>
        <dbReference type="EMBL" id="KAG2386283.1"/>
    </source>
</evidence>
<dbReference type="RefSeq" id="XP_044550275.1">
    <property type="nucleotide sequence ID" value="XM_044692178.1"/>
</dbReference>